<feature type="chain" id="PRO_5041020803" description="RxLR effector protein" evidence="5">
    <location>
        <begin position="26"/>
        <end position="118"/>
    </location>
</feature>
<comment type="function">
    <text evidence="5">Effector that suppresses plant defense responses during pathogen infection.</text>
</comment>
<evidence type="ECO:0000313" key="7">
    <source>
        <dbReference type="Proteomes" id="UP001165121"/>
    </source>
</evidence>
<evidence type="ECO:0000256" key="1">
    <source>
        <dbReference type="ARBA" id="ARBA00004613"/>
    </source>
</evidence>
<dbReference type="EMBL" id="BSXT01002686">
    <property type="protein sequence ID" value="GMF50389.1"/>
    <property type="molecule type" value="Genomic_DNA"/>
</dbReference>
<comment type="subcellular location">
    <subcellularLocation>
        <location evidence="1 5">Secreted</location>
    </subcellularLocation>
</comment>
<comment type="similarity">
    <text evidence="2 5">Belongs to the RxLR effector family.</text>
</comment>
<proteinExistence type="inferred from homology"/>
<keyword evidence="7" id="KW-1185">Reference proteome</keyword>
<name>A0A9W7CZE2_9STRA</name>
<organism evidence="6 7">
    <name type="scientific">Phytophthora fragariaefolia</name>
    <dbReference type="NCBI Taxonomy" id="1490495"/>
    <lineage>
        <taxon>Eukaryota</taxon>
        <taxon>Sar</taxon>
        <taxon>Stramenopiles</taxon>
        <taxon>Oomycota</taxon>
        <taxon>Peronosporomycetes</taxon>
        <taxon>Peronosporales</taxon>
        <taxon>Peronosporaceae</taxon>
        <taxon>Phytophthora</taxon>
    </lineage>
</organism>
<evidence type="ECO:0000256" key="4">
    <source>
        <dbReference type="ARBA" id="ARBA00022729"/>
    </source>
</evidence>
<evidence type="ECO:0000256" key="2">
    <source>
        <dbReference type="ARBA" id="ARBA00010400"/>
    </source>
</evidence>
<gene>
    <name evidence="6" type="ORF">Pfra01_002010700</name>
</gene>
<reference evidence="6" key="1">
    <citation type="submission" date="2023-04" db="EMBL/GenBank/DDBJ databases">
        <title>Phytophthora fragariaefolia NBRC 109709.</title>
        <authorList>
            <person name="Ichikawa N."/>
            <person name="Sato H."/>
            <person name="Tonouchi N."/>
        </authorList>
    </citation>
    <scope>NUCLEOTIDE SEQUENCE</scope>
    <source>
        <strain evidence="6">NBRC 109709</strain>
    </source>
</reference>
<dbReference type="GO" id="GO:0005576">
    <property type="term" value="C:extracellular region"/>
    <property type="evidence" value="ECO:0007669"/>
    <property type="project" value="UniProtKB-SubCell"/>
</dbReference>
<comment type="domain">
    <text evidence="5">The RxLR-dEER motif acts to carry the protein into the host cell cytoplasm through binding to cell surface phosphatidylinositol-3-phosphate.</text>
</comment>
<protein>
    <recommendedName>
        <fullName evidence="5">RxLR effector protein</fullName>
    </recommendedName>
</protein>
<evidence type="ECO:0000256" key="5">
    <source>
        <dbReference type="RuleBase" id="RU367124"/>
    </source>
</evidence>
<accession>A0A9W7CZE2</accession>
<dbReference type="InterPro" id="IPR031825">
    <property type="entry name" value="RXLR"/>
</dbReference>
<evidence type="ECO:0000313" key="6">
    <source>
        <dbReference type="EMBL" id="GMF50389.1"/>
    </source>
</evidence>
<keyword evidence="4 5" id="KW-0732">Signal</keyword>
<keyword evidence="3 5" id="KW-0964">Secreted</keyword>
<feature type="signal peptide" evidence="5">
    <location>
        <begin position="1"/>
        <end position="25"/>
    </location>
</feature>
<dbReference type="AlphaFoldDB" id="A0A9W7CZE2"/>
<sequence length="118" mass="12831">MKAATRMRLALIFVVVVVVTLNTSGATLTSTKDSVVEKPAIVDSATANTDGGRLLRRGENGEDGIDEERGFALGDILKKLSPIEAVKKLKHTAKVKKALRDNGNYHTWLQRQAKDIGM</sequence>
<dbReference type="Proteomes" id="UP001165121">
    <property type="component" value="Unassembled WGS sequence"/>
</dbReference>
<evidence type="ECO:0000256" key="3">
    <source>
        <dbReference type="ARBA" id="ARBA00022525"/>
    </source>
</evidence>
<comment type="caution">
    <text evidence="6">The sequence shown here is derived from an EMBL/GenBank/DDBJ whole genome shotgun (WGS) entry which is preliminary data.</text>
</comment>
<dbReference type="Pfam" id="PF16810">
    <property type="entry name" value="RXLR"/>
    <property type="match status" value="1"/>
</dbReference>